<keyword evidence="3" id="KW-1185">Reference proteome</keyword>
<dbReference type="Pfam" id="PF13460">
    <property type="entry name" value="NAD_binding_10"/>
    <property type="match status" value="1"/>
</dbReference>
<evidence type="ECO:0000313" key="3">
    <source>
        <dbReference type="Proteomes" id="UP000627464"/>
    </source>
</evidence>
<organism evidence="2 3">
    <name type="scientific">Hafnia psychrotolerans</name>
    <dbReference type="NCBI Taxonomy" id="1477018"/>
    <lineage>
        <taxon>Bacteria</taxon>
        <taxon>Pseudomonadati</taxon>
        <taxon>Pseudomonadota</taxon>
        <taxon>Gammaproteobacteria</taxon>
        <taxon>Enterobacterales</taxon>
        <taxon>Hafniaceae</taxon>
        <taxon>Hafnia</taxon>
    </lineage>
</organism>
<name>A0ABQ1GSI2_9GAMM</name>
<dbReference type="Gene3D" id="3.40.50.720">
    <property type="entry name" value="NAD(P)-binding Rossmann-like Domain"/>
    <property type="match status" value="1"/>
</dbReference>
<dbReference type="SUPFAM" id="SSF51735">
    <property type="entry name" value="NAD(P)-binding Rossmann-fold domains"/>
    <property type="match status" value="1"/>
</dbReference>
<dbReference type="RefSeq" id="WP_229746466.1">
    <property type="nucleotide sequence ID" value="NZ_BMFZ01000006.1"/>
</dbReference>
<sequence>MLELTLDMLKDVNNIGGFMTKVAIVGAHGQIGQLIIKHLIAQGMDAIGIVRKEAQVPTMRKLGAEPLLLDIENSTAEQLATGLQGADAVVFAAGAGGGSSAERKRSVDYAGSVLLAQAAQQAGVRRYVQISAIGVDNPIKPDTDPVWKAYIEAKRDADIELRKSELDWTILRPGPLTDVPATGLVTLSPNAGRGDVTREDVALVVVAVLQTPNAIGQQWELRGGDTPIRDAVSQ</sequence>
<protein>
    <submittedName>
        <fullName evidence="2">NAD-dependent dehydratase</fullName>
    </submittedName>
</protein>
<dbReference type="InterPro" id="IPR016040">
    <property type="entry name" value="NAD(P)-bd_dom"/>
</dbReference>
<dbReference type="InterPro" id="IPR036291">
    <property type="entry name" value="NAD(P)-bd_dom_sf"/>
</dbReference>
<reference evidence="3" key="1">
    <citation type="journal article" date="2019" name="Int. J. Syst. Evol. Microbiol.">
        <title>The Global Catalogue of Microorganisms (GCM) 10K type strain sequencing project: providing services to taxonomists for standard genome sequencing and annotation.</title>
        <authorList>
            <consortium name="The Broad Institute Genomics Platform"/>
            <consortium name="The Broad Institute Genome Sequencing Center for Infectious Disease"/>
            <person name="Wu L."/>
            <person name="Ma J."/>
        </authorList>
    </citation>
    <scope>NUCLEOTIDE SEQUENCE [LARGE SCALE GENOMIC DNA]</scope>
    <source>
        <strain evidence="3">CGMCC 1.12806</strain>
    </source>
</reference>
<evidence type="ECO:0000313" key="2">
    <source>
        <dbReference type="EMBL" id="GGA49203.1"/>
    </source>
</evidence>
<dbReference type="Proteomes" id="UP000627464">
    <property type="component" value="Unassembled WGS sequence"/>
</dbReference>
<dbReference type="PANTHER" id="PTHR15020">
    <property type="entry name" value="FLAVIN REDUCTASE-RELATED"/>
    <property type="match status" value="1"/>
</dbReference>
<dbReference type="EMBL" id="BMFZ01000006">
    <property type="protein sequence ID" value="GGA49203.1"/>
    <property type="molecule type" value="Genomic_DNA"/>
</dbReference>
<evidence type="ECO:0000259" key="1">
    <source>
        <dbReference type="Pfam" id="PF13460"/>
    </source>
</evidence>
<feature type="domain" description="NAD(P)-binding" evidence="1">
    <location>
        <begin position="26"/>
        <end position="212"/>
    </location>
</feature>
<dbReference type="CDD" id="cd05243">
    <property type="entry name" value="SDR_a5"/>
    <property type="match status" value="1"/>
</dbReference>
<accession>A0ABQ1GSI2</accession>
<comment type="caution">
    <text evidence="2">The sequence shown here is derived from an EMBL/GenBank/DDBJ whole genome shotgun (WGS) entry which is preliminary data.</text>
</comment>
<gene>
    <name evidence="2" type="ORF">GCM10011328_25620</name>
</gene>
<proteinExistence type="predicted"/>
<dbReference type="PANTHER" id="PTHR15020:SF50">
    <property type="entry name" value="UPF0659 PROTEIN YMR090W"/>
    <property type="match status" value="1"/>
</dbReference>